<proteinExistence type="predicted"/>
<dbReference type="RefSeq" id="WP_121152659.1">
    <property type="nucleotide sequence ID" value="NZ_CP032829.1"/>
</dbReference>
<protein>
    <submittedName>
        <fullName evidence="1">Uncharacterized protein</fullName>
    </submittedName>
</protein>
<dbReference type="KEGG" id="spha:D3Y57_08710"/>
<dbReference type="AlphaFoldDB" id="A0A494TFA9"/>
<dbReference type="Proteomes" id="UP000276254">
    <property type="component" value="Chromosome"/>
</dbReference>
<gene>
    <name evidence="1" type="ORF">D3Y57_08710</name>
</gene>
<evidence type="ECO:0000313" key="1">
    <source>
        <dbReference type="EMBL" id="AYJ86034.1"/>
    </source>
</evidence>
<dbReference type="OrthoDB" id="7473760at2"/>
<dbReference type="EMBL" id="CP032829">
    <property type="protein sequence ID" value="AYJ86034.1"/>
    <property type="molecule type" value="Genomic_DNA"/>
</dbReference>
<keyword evidence="2" id="KW-1185">Reference proteome</keyword>
<organism evidence="1 2">
    <name type="scientific">Sphingomonas paeninsulae</name>
    <dbReference type="NCBI Taxonomy" id="2319844"/>
    <lineage>
        <taxon>Bacteria</taxon>
        <taxon>Pseudomonadati</taxon>
        <taxon>Pseudomonadota</taxon>
        <taxon>Alphaproteobacteria</taxon>
        <taxon>Sphingomonadales</taxon>
        <taxon>Sphingomonadaceae</taxon>
        <taxon>Sphingomonas</taxon>
    </lineage>
</organism>
<sequence length="98" mass="10878">MSRDVSNRLIRALSVYFGPLSAVDHRTSKWSSATFTGTRHMIWFDIGPCDKLGTLIQNLPEADLPMPGHFVADIELAERNDLPESVRLGLRALTIAEA</sequence>
<name>A0A494TFA9_SPHPE</name>
<reference evidence="1 2" key="1">
    <citation type="submission" date="2018-09" db="EMBL/GenBank/DDBJ databases">
        <title>Sphingomonas peninsula sp. nov., isolated from fildes peninsula, Antarctic soil.</title>
        <authorList>
            <person name="Yingchao G."/>
        </authorList>
    </citation>
    <scope>NUCLEOTIDE SEQUENCE [LARGE SCALE GENOMIC DNA]</scope>
    <source>
        <strain evidence="1 2">YZ-8</strain>
    </source>
</reference>
<accession>A0A494TFA9</accession>
<evidence type="ECO:0000313" key="2">
    <source>
        <dbReference type="Proteomes" id="UP000276254"/>
    </source>
</evidence>